<keyword evidence="5" id="KW-1185">Reference proteome</keyword>
<dbReference type="GO" id="GO:0005634">
    <property type="term" value="C:nucleus"/>
    <property type="evidence" value="ECO:0007669"/>
    <property type="project" value="TreeGrafter"/>
</dbReference>
<feature type="domain" description="Bud22" evidence="3">
    <location>
        <begin position="17"/>
        <end position="447"/>
    </location>
</feature>
<organism evidence="4 5">
    <name type="scientific">Claviceps pusilla</name>
    <dbReference type="NCBI Taxonomy" id="123648"/>
    <lineage>
        <taxon>Eukaryota</taxon>
        <taxon>Fungi</taxon>
        <taxon>Dikarya</taxon>
        <taxon>Ascomycota</taxon>
        <taxon>Pezizomycotina</taxon>
        <taxon>Sordariomycetes</taxon>
        <taxon>Hypocreomycetidae</taxon>
        <taxon>Hypocreales</taxon>
        <taxon>Clavicipitaceae</taxon>
        <taxon>Claviceps</taxon>
    </lineage>
</organism>
<feature type="compositionally biased region" description="Basic and acidic residues" evidence="2">
    <location>
        <begin position="367"/>
        <end position="386"/>
    </location>
</feature>
<dbReference type="OrthoDB" id="3364872at2759"/>
<evidence type="ECO:0000313" key="5">
    <source>
        <dbReference type="Proteomes" id="UP000748025"/>
    </source>
</evidence>
<dbReference type="Proteomes" id="UP000748025">
    <property type="component" value="Unassembled WGS sequence"/>
</dbReference>
<evidence type="ECO:0000256" key="1">
    <source>
        <dbReference type="ARBA" id="ARBA00023054"/>
    </source>
</evidence>
<keyword evidence="1" id="KW-0175">Coiled coil</keyword>
<evidence type="ECO:0000259" key="3">
    <source>
        <dbReference type="Pfam" id="PF09073"/>
    </source>
</evidence>
<comment type="caution">
    <text evidence="4">The sequence shown here is derived from an EMBL/GenBank/DDBJ whole genome shotgun (WGS) entry which is preliminary data.</text>
</comment>
<feature type="compositionally biased region" description="Basic and acidic residues" evidence="2">
    <location>
        <begin position="413"/>
        <end position="427"/>
    </location>
</feature>
<proteinExistence type="predicted"/>
<dbReference type="Pfam" id="PF09073">
    <property type="entry name" value="BUD22"/>
    <property type="match status" value="1"/>
</dbReference>
<evidence type="ECO:0000313" key="4">
    <source>
        <dbReference type="EMBL" id="KAG6017521.1"/>
    </source>
</evidence>
<feature type="compositionally biased region" description="Polar residues" evidence="2">
    <location>
        <begin position="169"/>
        <end position="187"/>
    </location>
</feature>
<reference evidence="4" key="1">
    <citation type="journal article" date="2020" name="bioRxiv">
        <title>Whole genome comparisons of ergot fungi reveals the divergence and evolution of species within the genus Claviceps are the result of varying mechanisms driving genome evolution and host range expansion.</title>
        <authorList>
            <person name="Wyka S.A."/>
            <person name="Mondo S.J."/>
            <person name="Liu M."/>
            <person name="Dettman J."/>
            <person name="Nalam V."/>
            <person name="Broders K.D."/>
        </authorList>
    </citation>
    <scope>NUCLEOTIDE SEQUENCE</scope>
    <source>
        <strain evidence="4">CCC 602</strain>
    </source>
</reference>
<dbReference type="InterPro" id="IPR037393">
    <property type="entry name" value="Bud22/SRFB1"/>
</dbReference>
<dbReference type="GO" id="GO:0030490">
    <property type="term" value="P:maturation of SSU-rRNA"/>
    <property type="evidence" value="ECO:0007669"/>
    <property type="project" value="TreeGrafter"/>
</dbReference>
<feature type="compositionally biased region" description="Acidic residues" evidence="2">
    <location>
        <begin position="214"/>
        <end position="224"/>
    </location>
</feature>
<dbReference type="AlphaFoldDB" id="A0A9P7NGB3"/>
<sequence length="447" mass="49522">MPKRKRESGLSLHDILEKYQDEVFRALKTSKGFERQRLSKKLREQGITPDKTQRLEREIAVLKSLDLHQTARAHLYLSLLKVKSIAASPDLPDEIRRGVSKPDLPAEEQAALHNVTSNLYNKESVRQVTGRAVKAVCSILDVALPEASKRSRKDKCQAPDEQSADRNESSLANRATLDPNSTASKATNGGPPDEEESEFEGFSSHDDEPTNIWDESDSDMEENDYEKLNDLLGSASEEEEEDWNDEKYAQFRGKETANLDDISVSGSDMEDSEAELDSQVPSRSPSPPVEKKQKTAKKASSAIKPGQIGGSTFLPSLMGGYISGSESASDIEEAKPKKRRGQRARQAIWEKKYGTGAKHLQKPSHKGGRDSGWDMRRGAVDGDAQGKKTPWKKGIQRPAAGHVEAAPPPKPRKRDDEGALHPSWEARKKARQTQKSVAFTGEKVVFD</sequence>
<dbReference type="PANTHER" id="PTHR23325:SF1">
    <property type="entry name" value="SERUM RESPONSE FACTOR-BINDING PROTEIN 1"/>
    <property type="match status" value="1"/>
</dbReference>
<protein>
    <recommendedName>
        <fullName evidence="3">Bud22 domain-containing protein</fullName>
    </recommendedName>
</protein>
<dbReference type="GO" id="GO:0030686">
    <property type="term" value="C:90S preribosome"/>
    <property type="evidence" value="ECO:0007669"/>
    <property type="project" value="TreeGrafter"/>
</dbReference>
<feature type="compositionally biased region" description="Basic and acidic residues" evidence="2">
    <location>
        <begin position="154"/>
        <end position="168"/>
    </location>
</feature>
<accession>A0A9P7NGB3</accession>
<evidence type="ECO:0000256" key="2">
    <source>
        <dbReference type="SAM" id="MobiDB-lite"/>
    </source>
</evidence>
<dbReference type="InterPro" id="IPR015158">
    <property type="entry name" value="Bud22_dom"/>
</dbReference>
<dbReference type="EMBL" id="SRPW01000131">
    <property type="protein sequence ID" value="KAG6017521.1"/>
    <property type="molecule type" value="Genomic_DNA"/>
</dbReference>
<dbReference type="PANTHER" id="PTHR23325">
    <property type="entry name" value="SERUM RESPONSE FACTOR-BINDING"/>
    <property type="match status" value="1"/>
</dbReference>
<feature type="region of interest" description="Disordered" evidence="2">
    <location>
        <begin position="148"/>
        <end position="447"/>
    </location>
</feature>
<name>A0A9P7NGB3_9HYPO</name>
<feature type="compositionally biased region" description="Basic and acidic residues" evidence="2">
    <location>
        <begin position="245"/>
        <end position="257"/>
    </location>
</feature>
<gene>
    <name evidence="4" type="ORF">E4U43_000998</name>
</gene>